<comment type="caution">
    <text evidence="2">The sequence shown here is derived from an EMBL/GenBank/DDBJ whole genome shotgun (WGS) entry which is preliminary data.</text>
</comment>
<feature type="compositionally biased region" description="Polar residues" evidence="1">
    <location>
        <begin position="40"/>
        <end position="51"/>
    </location>
</feature>
<reference evidence="2 3" key="1">
    <citation type="submission" date="2014-04" db="EMBL/GenBank/DDBJ databases">
        <title>Whole genome of Muricauda olearia.</title>
        <authorList>
            <person name="Zhang X.-H."/>
            <person name="Tang K."/>
        </authorList>
    </citation>
    <scope>NUCLEOTIDE SEQUENCE [LARGE SCALE GENOMIC DNA]</scope>
    <source>
        <strain evidence="2 3">Th120</strain>
    </source>
</reference>
<dbReference type="EMBL" id="JJMP01000001">
    <property type="protein sequence ID" value="RYC53518.1"/>
    <property type="molecule type" value="Genomic_DNA"/>
</dbReference>
<evidence type="ECO:0000256" key="1">
    <source>
        <dbReference type="SAM" id="MobiDB-lite"/>
    </source>
</evidence>
<feature type="region of interest" description="Disordered" evidence="1">
    <location>
        <begin position="40"/>
        <end position="59"/>
    </location>
</feature>
<dbReference type="Proteomes" id="UP000290261">
    <property type="component" value="Unassembled WGS sequence"/>
</dbReference>
<dbReference type="AlphaFoldDB" id="A0A444VRT5"/>
<organism evidence="2 3">
    <name type="scientific">Flagellimonas olearia</name>
    <dbReference type="NCBI Taxonomy" id="552546"/>
    <lineage>
        <taxon>Bacteria</taxon>
        <taxon>Pseudomonadati</taxon>
        <taxon>Bacteroidota</taxon>
        <taxon>Flavobacteriia</taxon>
        <taxon>Flavobacteriales</taxon>
        <taxon>Flavobacteriaceae</taxon>
        <taxon>Flagellimonas</taxon>
    </lineage>
</organism>
<name>A0A444VRT5_9FLAO</name>
<accession>A0A444VRT5</accession>
<evidence type="ECO:0000313" key="2">
    <source>
        <dbReference type="EMBL" id="RYC53518.1"/>
    </source>
</evidence>
<keyword evidence="3" id="KW-1185">Reference proteome</keyword>
<protein>
    <submittedName>
        <fullName evidence="2">Uncharacterized protein</fullName>
    </submittedName>
</protein>
<gene>
    <name evidence="2" type="ORF">DN53_04755</name>
</gene>
<evidence type="ECO:0000313" key="3">
    <source>
        <dbReference type="Proteomes" id="UP000290261"/>
    </source>
</evidence>
<proteinExistence type="predicted"/>
<sequence length="59" mass="6170">MANGNGSGVSQGTSIILSPPKFGFPYSIWVFVQSSSLEQEANRNASGTSNRGLDDFTGS</sequence>